<gene>
    <name evidence="1" type="ORF">G3I44_15970</name>
</gene>
<dbReference type="AlphaFoldDB" id="A0A6C0UPM2"/>
<dbReference type="EMBL" id="CP048739">
    <property type="protein sequence ID" value="QIB76533.1"/>
    <property type="molecule type" value="Genomic_DNA"/>
</dbReference>
<proteinExistence type="predicted"/>
<evidence type="ECO:0000313" key="2">
    <source>
        <dbReference type="Proteomes" id="UP000465846"/>
    </source>
</evidence>
<accession>A0A6C0UPM2</accession>
<evidence type="ECO:0000313" key="1">
    <source>
        <dbReference type="EMBL" id="QIB76533.1"/>
    </source>
</evidence>
<name>A0A6C0UPM2_9EURY</name>
<reference evidence="1 2" key="1">
    <citation type="submission" date="2020-02" db="EMBL/GenBank/DDBJ databases">
        <title>Whole genome sequence of Halogeometricum borinquense strain wsp4.</title>
        <authorList>
            <person name="Verma D.K."/>
            <person name="Gopal K."/>
            <person name="Prasad E.S."/>
        </authorList>
    </citation>
    <scope>NUCLEOTIDE SEQUENCE [LARGE SCALE GENOMIC DNA]</scope>
    <source>
        <strain evidence="2">wsp4</strain>
    </source>
</reference>
<dbReference type="Proteomes" id="UP000465846">
    <property type="component" value="Chromosome"/>
</dbReference>
<sequence>MKTQSGYEPEKETTTATGKVLGFGPVYDHIQILEWEHNGDEYRNADQTLDYNLKGPFATFKGKTKDEIDGNGYEFTATLKAKYAASIGGVERGGEAVIKTTGDATGDFAVDKKKAPTG</sequence>
<organism evidence="1 2">
    <name type="scientific">Halogeometricum borinquense</name>
    <dbReference type="NCBI Taxonomy" id="60847"/>
    <lineage>
        <taxon>Archaea</taxon>
        <taxon>Methanobacteriati</taxon>
        <taxon>Methanobacteriota</taxon>
        <taxon>Stenosarchaea group</taxon>
        <taxon>Halobacteria</taxon>
        <taxon>Halobacteriales</taxon>
        <taxon>Haloferacaceae</taxon>
        <taxon>Halogeometricum</taxon>
    </lineage>
</organism>
<protein>
    <submittedName>
        <fullName evidence="1">Chemotaxis protein</fullName>
    </submittedName>
</protein>